<dbReference type="Proteomes" id="UP000003340">
    <property type="component" value="Unassembled WGS sequence"/>
</dbReference>
<protein>
    <submittedName>
        <fullName evidence="1">Uncharacterized protein</fullName>
    </submittedName>
</protein>
<evidence type="ECO:0000313" key="2">
    <source>
        <dbReference type="Proteomes" id="UP000003340"/>
    </source>
</evidence>
<dbReference type="EMBL" id="ACEC01000066">
    <property type="protein sequence ID" value="EEG30277.1"/>
    <property type="molecule type" value="Genomic_DNA"/>
</dbReference>
<reference evidence="1 2" key="1">
    <citation type="submission" date="2009-01" db="EMBL/GenBank/DDBJ databases">
        <authorList>
            <person name="Fulton L."/>
            <person name="Clifton S."/>
            <person name="Fulton B."/>
            <person name="Xu J."/>
            <person name="Minx P."/>
            <person name="Pepin K.H."/>
            <person name="Johnson M."/>
            <person name="Bhonagiri V."/>
            <person name="Nash W.E."/>
            <person name="Mardis E.R."/>
            <person name="Wilson R.K."/>
        </authorList>
    </citation>
    <scope>NUCLEOTIDE SEQUENCE [LARGE SCALE GENOMIC DNA]</scope>
    <source>
        <strain evidence="1 2">DSM 5476</strain>
    </source>
</reference>
<gene>
    <name evidence="1" type="ORF">CLOSTMETH_02007</name>
</gene>
<accession>C0EDS9</accession>
<sequence>MNLASCKAKIENAGAESAPPRHFYLFFKKLLTNLSCYDRIIKRC</sequence>
<keyword evidence="2" id="KW-1185">Reference proteome</keyword>
<reference evidence="1 2" key="2">
    <citation type="submission" date="2009-02" db="EMBL/GenBank/DDBJ databases">
        <title>Draft genome sequence of Clostridium methylpentosum (DSM 5476).</title>
        <authorList>
            <person name="Sudarsanam P."/>
            <person name="Ley R."/>
            <person name="Guruge J."/>
            <person name="Turnbaugh P.J."/>
            <person name="Mahowald M."/>
            <person name="Liep D."/>
            <person name="Gordon J."/>
        </authorList>
    </citation>
    <scope>NUCLEOTIDE SEQUENCE [LARGE SCALE GENOMIC DNA]</scope>
    <source>
        <strain evidence="1 2">DSM 5476</strain>
    </source>
</reference>
<dbReference type="HOGENOM" id="CLU_3214508_0_0_9"/>
<dbReference type="AlphaFoldDB" id="C0EDS9"/>
<organism evidence="1 2">
    <name type="scientific">[Clostridium] methylpentosum DSM 5476</name>
    <dbReference type="NCBI Taxonomy" id="537013"/>
    <lineage>
        <taxon>Bacteria</taxon>
        <taxon>Bacillati</taxon>
        <taxon>Bacillota</taxon>
        <taxon>Clostridia</taxon>
        <taxon>Eubacteriales</taxon>
        <taxon>Oscillospiraceae</taxon>
        <taxon>Oscillospiraceae incertae sedis</taxon>
    </lineage>
</organism>
<comment type="caution">
    <text evidence="1">The sequence shown here is derived from an EMBL/GenBank/DDBJ whole genome shotgun (WGS) entry which is preliminary data.</text>
</comment>
<name>C0EDS9_9FIRM</name>
<proteinExistence type="predicted"/>
<evidence type="ECO:0000313" key="1">
    <source>
        <dbReference type="EMBL" id="EEG30277.1"/>
    </source>
</evidence>